<dbReference type="PROSITE" id="PS50013">
    <property type="entry name" value="CHROMO_2"/>
    <property type="match status" value="1"/>
</dbReference>
<organism evidence="2">
    <name type="scientific">Aphanomyces invadans</name>
    <dbReference type="NCBI Taxonomy" id="157072"/>
    <lineage>
        <taxon>Eukaryota</taxon>
        <taxon>Sar</taxon>
        <taxon>Stramenopiles</taxon>
        <taxon>Oomycota</taxon>
        <taxon>Saprolegniomycetes</taxon>
        <taxon>Saprolegniales</taxon>
        <taxon>Verrucalvaceae</taxon>
        <taxon>Aphanomyces</taxon>
    </lineage>
</organism>
<dbReference type="OrthoDB" id="104567at2759"/>
<evidence type="ECO:0000259" key="1">
    <source>
        <dbReference type="PROSITE" id="PS50013"/>
    </source>
</evidence>
<accession>A0A024USE2</accession>
<dbReference type="InterPro" id="IPR016197">
    <property type="entry name" value="Chromo-like_dom_sf"/>
</dbReference>
<dbReference type="SUPFAM" id="SSF54160">
    <property type="entry name" value="Chromo domain-like"/>
    <property type="match status" value="1"/>
</dbReference>
<protein>
    <recommendedName>
        <fullName evidence="1">Chromo domain-containing protein</fullName>
    </recommendedName>
</protein>
<evidence type="ECO:0000313" key="2">
    <source>
        <dbReference type="EMBL" id="ETW08837.1"/>
    </source>
</evidence>
<dbReference type="InterPro" id="IPR000953">
    <property type="entry name" value="Chromo/chromo_shadow_dom"/>
</dbReference>
<dbReference type="GeneID" id="20078391"/>
<reference evidence="2" key="1">
    <citation type="submission" date="2013-12" db="EMBL/GenBank/DDBJ databases">
        <title>The Genome Sequence of Aphanomyces invadans NJM9701.</title>
        <authorList>
            <consortium name="The Broad Institute Genomics Platform"/>
            <person name="Russ C."/>
            <person name="Tyler B."/>
            <person name="van West P."/>
            <person name="Dieguez-Uribeondo J."/>
            <person name="Young S.K."/>
            <person name="Zeng Q."/>
            <person name="Gargeya S."/>
            <person name="Fitzgerald M."/>
            <person name="Abouelleil A."/>
            <person name="Alvarado L."/>
            <person name="Chapman S.B."/>
            <person name="Gainer-Dewar J."/>
            <person name="Goldberg J."/>
            <person name="Griggs A."/>
            <person name="Gujja S."/>
            <person name="Hansen M."/>
            <person name="Howarth C."/>
            <person name="Imamovic A."/>
            <person name="Ireland A."/>
            <person name="Larimer J."/>
            <person name="McCowan C."/>
            <person name="Murphy C."/>
            <person name="Pearson M."/>
            <person name="Poon T.W."/>
            <person name="Priest M."/>
            <person name="Roberts A."/>
            <person name="Saif S."/>
            <person name="Shea T."/>
            <person name="Sykes S."/>
            <person name="Wortman J."/>
            <person name="Nusbaum C."/>
            <person name="Birren B."/>
        </authorList>
    </citation>
    <scope>NUCLEOTIDE SEQUENCE [LARGE SCALE GENOMIC DNA]</scope>
    <source>
        <strain evidence="2">NJM9701</strain>
    </source>
</reference>
<name>A0A024USE2_9STRA</name>
<gene>
    <name evidence="2" type="ORF">H310_01341</name>
</gene>
<sequence length="174" mass="20177">MELLTTLEPVTPLGKDIQRNLNKLRASLLEIHKEVMSKNEQRVLKAMMKTEGYENCNVTKGDYVLWSRVDERSLPKQIKMYAESSFEVTEEHVSEQGIMLKVRSIAGHKFVPDVNDFMLEVFWEGLEDIESSWEPLRKLMKECPAVVRKYVDELRSITHILDLHAAIKKATEES</sequence>
<proteinExistence type="predicted"/>
<dbReference type="Gene3D" id="2.40.50.40">
    <property type="match status" value="1"/>
</dbReference>
<dbReference type="EMBL" id="KI913953">
    <property type="protein sequence ID" value="ETW08837.1"/>
    <property type="molecule type" value="Genomic_DNA"/>
</dbReference>
<feature type="domain" description="Chromo" evidence="1">
    <location>
        <begin position="92"/>
        <end position="150"/>
    </location>
</feature>
<dbReference type="RefSeq" id="XP_008862642.1">
    <property type="nucleotide sequence ID" value="XM_008864420.1"/>
</dbReference>
<dbReference type="AlphaFoldDB" id="A0A024USE2"/>
<dbReference type="VEuPathDB" id="FungiDB:H310_01341"/>